<organism evidence="2 3">
    <name type="scientific">Bacillus suaedaesalsae</name>
    <dbReference type="NCBI Taxonomy" id="2810349"/>
    <lineage>
        <taxon>Bacteria</taxon>
        <taxon>Bacillati</taxon>
        <taxon>Bacillota</taxon>
        <taxon>Bacilli</taxon>
        <taxon>Bacillales</taxon>
        <taxon>Bacillaceae</taxon>
        <taxon>Bacillus</taxon>
    </lineage>
</organism>
<accession>A0ABS2DGX7</accession>
<dbReference type="Proteomes" id="UP001518925">
    <property type="component" value="Unassembled WGS sequence"/>
</dbReference>
<reference evidence="2 3" key="1">
    <citation type="submission" date="2021-02" db="EMBL/GenBank/DDBJ databases">
        <title>Bacillus sp. RD4P76, an endophyte from a halophyte.</title>
        <authorList>
            <person name="Sun J.-Q."/>
        </authorList>
    </citation>
    <scope>NUCLEOTIDE SEQUENCE [LARGE SCALE GENOMIC DNA]</scope>
    <source>
        <strain evidence="2 3">RD4P76</strain>
    </source>
</reference>
<dbReference type="PANTHER" id="PTHR34351">
    <property type="entry name" value="SLR1927 PROTEIN-RELATED"/>
    <property type="match status" value="1"/>
</dbReference>
<gene>
    <name evidence="2" type="ORF">JR050_08535</name>
</gene>
<proteinExistence type="predicted"/>
<protein>
    <submittedName>
        <fullName evidence="2">DUF58 domain-containing protein</fullName>
    </submittedName>
</protein>
<keyword evidence="3" id="KW-1185">Reference proteome</keyword>
<evidence type="ECO:0000313" key="2">
    <source>
        <dbReference type="EMBL" id="MBM6617714.1"/>
    </source>
</evidence>
<keyword evidence="1" id="KW-0812">Transmembrane</keyword>
<name>A0ABS2DGX7_9BACI</name>
<sequence>MRTWAKEIFTYERGKLLLVFVVFLTIWNYFLLSIPLSIMLVSLLVLFFISNVYHKYFVMELGNNKRIVRLFPGEFSTLTFHLKGKSIVPVYYGKLSFQASNAIMLGNAKQVIERRDMNDYFYDVSSGRNEYEFEIQAVKRGRAVLREIEIQVFDPTFLGSSSYKYRPFYRTEILVLPELKAVNGIEKLLSNEVGSKPSTYSYFQDPLMISGVRDYTPNDSFQQIHWKASARMGTLQTKVLEKTTHRKWTFVLNILEQGRNGLQLSVAKDLEKRLSHLAYLFQMAEKQGATFEIYVNILARNDLQLLHLKEGSGKDHVIRGLELLARIDHMSATVRVSSFIKKIDMKLRQSSTVILCGISKDEVFETIPQLQGYMLPFYVLSSTMAEGVIESC</sequence>
<keyword evidence="1" id="KW-1133">Transmembrane helix</keyword>
<evidence type="ECO:0000313" key="3">
    <source>
        <dbReference type="Proteomes" id="UP001518925"/>
    </source>
</evidence>
<dbReference type="EMBL" id="JAFELM010000026">
    <property type="protein sequence ID" value="MBM6617714.1"/>
    <property type="molecule type" value="Genomic_DNA"/>
</dbReference>
<keyword evidence="1" id="KW-0472">Membrane</keyword>
<evidence type="ECO:0000256" key="1">
    <source>
        <dbReference type="SAM" id="Phobius"/>
    </source>
</evidence>
<comment type="caution">
    <text evidence="2">The sequence shown here is derived from an EMBL/GenBank/DDBJ whole genome shotgun (WGS) entry which is preliminary data.</text>
</comment>
<dbReference type="PANTHER" id="PTHR34351:SF2">
    <property type="entry name" value="DUF58 DOMAIN-CONTAINING PROTEIN"/>
    <property type="match status" value="1"/>
</dbReference>
<feature type="transmembrane region" description="Helical" evidence="1">
    <location>
        <begin position="16"/>
        <end position="49"/>
    </location>
</feature>
<dbReference type="RefSeq" id="WP_204203085.1">
    <property type="nucleotide sequence ID" value="NZ_JAFELM010000026.1"/>
</dbReference>